<comment type="caution">
    <text evidence="1">The sequence shown here is derived from an EMBL/GenBank/DDBJ whole genome shotgun (WGS) entry which is preliminary data.</text>
</comment>
<organism evidence="1 2">
    <name type="scientific">Racocetra persica</name>
    <dbReference type="NCBI Taxonomy" id="160502"/>
    <lineage>
        <taxon>Eukaryota</taxon>
        <taxon>Fungi</taxon>
        <taxon>Fungi incertae sedis</taxon>
        <taxon>Mucoromycota</taxon>
        <taxon>Glomeromycotina</taxon>
        <taxon>Glomeromycetes</taxon>
        <taxon>Diversisporales</taxon>
        <taxon>Gigasporaceae</taxon>
        <taxon>Racocetra</taxon>
    </lineage>
</organism>
<accession>A0ACA9QSW5</accession>
<gene>
    <name evidence="1" type="ORF">RPERSI_LOCUS15510</name>
</gene>
<protein>
    <submittedName>
        <fullName evidence="1">14451_t:CDS:1</fullName>
    </submittedName>
</protein>
<keyword evidence="2" id="KW-1185">Reference proteome</keyword>
<reference evidence="1" key="1">
    <citation type="submission" date="2021-06" db="EMBL/GenBank/DDBJ databases">
        <authorList>
            <person name="Kallberg Y."/>
            <person name="Tangrot J."/>
            <person name="Rosling A."/>
        </authorList>
    </citation>
    <scope>NUCLEOTIDE SEQUENCE</scope>
    <source>
        <strain evidence="1">MA461A</strain>
    </source>
</reference>
<proteinExistence type="predicted"/>
<evidence type="ECO:0000313" key="1">
    <source>
        <dbReference type="EMBL" id="CAG8763478.1"/>
    </source>
</evidence>
<name>A0ACA9QSW5_9GLOM</name>
<sequence length="148" mass="16510">MLLLEILHQFDFANAKHTTYLDFINIKYKMIFESKHPEIKIPQTGIYQYMTSNPQQIPDDKIRKLGFQHGDVLAIFSPNQYDYPIVLFGTIAAGGKVTTANPKYKAAEFLHQLSDSGASVLTAHPGFLDAAIEASINAGIPPPMYCYS</sequence>
<dbReference type="Proteomes" id="UP000789920">
    <property type="component" value="Unassembled WGS sequence"/>
</dbReference>
<dbReference type="EMBL" id="CAJVQC010037298">
    <property type="protein sequence ID" value="CAG8763478.1"/>
    <property type="molecule type" value="Genomic_DNA"/>
</dbReference>
<evidence type="ECO:0000313" key="2">
    <source>
        <dbReference type="Proteomes" id="UP000789920"/>
    </source>
</evidence>
<feature type="non-terminal residue" evidence="1">
    <location>
        <position position="148"/>
    </location>
</feature>